<dbReference type="SMART" id="SM00347">
    <property type="entry name" value="HTH_MARR"/>
    <property type="match status" value="1"/>
</dbReference>
<keyword evidence="6" id="KW-1185">Reference proteome</keyword>
<dbReference type="Proteomes" id="UP000028525">
    <property type="component" value="Unassembled WGS sequence"/>
</dbReference>
<dbReference type="OrthoDB" id="1858911at2"/>
<dbReference type="Gene3D" id="1.10.10.10">
    <property type="entry name" value="Winged helix-like DNA-binding domain superfamily/Winged helix DNA-binding domain"/>
    <property type="match status" value="1"/>
</dbReference>
<evidence type="ECO:0000256" key="3">
    <source>
        <dbReference type="ARBA" id="ARBA00023163"/>
    </source>
</evidence>
<dbReference type="PANTHER" id="PTHR42756">
    <property type="entry name" value="TRANSCRIPTIONAL REGULATOR, MARR"/>
    <property type="match status" value="1"/>
</dbReference>
<dbReference type="GO" id="GO:0003677">
    <property type="term" value="F:DNA binding"/>
    <property type="evidence" value="ECO:0007669"/>
    <property type="project" value="UniProtKB-KW"/>
</dbReference>
<keyword evidence="3" id="KW-0804">Transcription</keyword>
<feature type="domain" description="HTH marR-type" evidence="4">
    <location>
        <begin position="3"/>
        <end position="137"/>
    </location>
</feature>
<protein>
    <recommendedName>
        <fullName evidence="4">HTH marR-type domain-containing protein</fullName>
    </recommendedName>
</protein>
<reference evidence="5 6" key="1">
    <citation type="submission" date="2014-07" db="EMBL/GenBank/DDBJ databases">
        <title>Draft genome of Clostridium celerecrescens 152B isolated from sediments associated with methane hydrate from Krishna Godavari basin.</title>
        <authorList>
            <person name="Honkalas V.S."/>
            <person name="Dabir A.P."/>
            <person name="Arora P."/>
            <person name="Dhakephalkar P.K."/>
        </authorList>
    </citation>
    <scope>NUCLEOTIDE SEQUENCE [LARGE SCALE GENOMIC DNA]</scope>
    <source>
        <strain evidence="5 6">152B</strain>
    </source>
</reference>
<dbReference type="PANTHER" id="PTHR42756:SF1">
    <property type="entry name" value="TRANSCRIPTIONAL REPRESSOR OF EMRAB OPERON"/>
    <property type="match status" value="1"/>
</dbReference>
<dbReference type="Pfam" id="PF12802">
    <property type="entry name" value="MarR_2"/>
    <property type="match status" value="1"/>
</dbReference>
<evidence type="ECO:0000256" key="2">
    <source>
        <dbReference type="ARBA" id="ARBA00023125"/>
    </source>
</evidence>
<dbReference type="GO" id="GO:0003700">
    <property type="term" value="F:DNA-binding transcription factor activity"/>
    <property type="evidence" value="ECO:0007669"/>
    <property type="project" value="InterPro"/>
</dbReference>
<dbReference type="InterPro" id="IPR036390">
    <property type="entry name" value="WH_DNA-bd_sf"/>
</dbReference>
<organism evidence="5 6">
    <name type="scientific">Lacrimispora celerecrescens</name>
    <dbReference type="NCBI Taxonomy" id="29354"/>
    <lineage>
        <taxon>Bacteria</taxon>
        <taxon>Bacillati</taxon>
        <taxon>Bacillota</taxon>
        <taxon>Clostridia</taxon>
        <taxon>Lachnospirales</taxon>
        <taxon>Lachnospiraceae</taxon>
        <taxon>Lacrimispora</taxon>
    </lineage>
</organism>
<evidence type="ECO:0000256" key="1">
    <source>
        <dbReference type="ARBA" id="ARBA00023015"/>
    </source>
</evidence>
<accession>A0A084JQB8</accession>
<proteinExistence type="predicted"/>
<dbReference type="EMBL" id="JPME01000007">
    <property type="protein sequence ID" value="KEZ91152.1"/>
    <property type="molecule type" value="Genomic_DNA"/>
</dbReference>
<evidence type="ECO:0000259" key="4">
    <source>
        <dbReference type="PROSITE" id="PS50995"/>
    </source>
</evidence>
<dbReference type="SUPFAM" id="SSF46785">
    <property type="entry name" value="Winged helix' DNA-binding domain"/>
    <property type="match status" value="1"/>
</dbReference>
<evidence type="ECO:0000313" key="5">
    <source>
        <dbReference type="EMBL" id="KEZ91152.1"/>
    </source>
</evidence>
<evidence type="ECO:0000313" key="6">
    <source>
        <dbReference type="Proteomes" id="UP000028525"/>
    </source>
</evidence>
<dbReference type="RefSeq" id="WP_038278622.1">
    <property type="nucleotide sequence ID" value="NZ_JPME01000007.1"/>
</dbReference>
<dbReference type="PRINTS" id="PR00598">
    <property type="entry name" value="HTHMARR"/>
</dbReference>
<name>A0A084JQB8_9FIRM</name>
<comment type="caution">
    <text evidence="5">The sequence shown here is derived from an EMBL/GenBank/DDBJ whole genome shotgun (WGS) entry which is preliminary data.</text>
</comment>
<dbReference type="STRING" id="29354.IO98_05240"/>
<keyword evidence="1" id="KW-0805">Transcription regulation</keyword>
<gene>
    <name evidence="5" type="ORF">IO98_05240</name>
</gene>
<sequence>MKQHNVRELLVREEKARKQIISPLLSNIGLTPGQGHARILYHLLQKDHITQKELADRCHFDAATMSRNIDKLQDMGFLLRENNPDCRRSVLISLTEKGAAEAEEVRKVFKQFEELICDHIPEDEIAVFCKVLMKMCENLEAY</sequence>
<keyword evidence="2" id="KW-0238">DNA-binding</keyword>
<dbReference type="InterPro" id="IPR000835">
    <property type="entry name" value="HTH_MarR-typ"/>
</dbReference>
<dbReference type="AlphaFoldDB" id="A0A084JQB8"/>
<dbReference type="InterPro" id="IPR036388">
    <property type="entry name" value="WH-like_DNA-bd_sf"/>
</dbReference>
<dbReference type="PROSITE" id="PS50995">
    <property type="entry name" value="HTH_MARR_2"/>
    <property type="match status" value="1"/>
</dbReference>